<gene>
    <name evidence="1" type="ORF">BDV98DRAFT_109840</name>
</gene>
<dbReference type="Proteomes" id="UP000305067">
    <property type="component" value="Unassembled WGS sequence"/>
</dbReference>
<sequence>MCGRIGIWCGWRIKKLGPCNALRSVSDSSVASSGTESSHKSGQFPTRAISSWMTGFFIFGSVSRRFSISRSRQNNSREGHALDSSASAPGLRTTCVLTGYSDIWRRFCSVVRGRRQSEPTTIKSERSSCQCVTLTSIRSSSKKVNRAVRARISEKALVSME</sequence>
<accession>A0A5C3PZ03</accession>
<protein>
    <submittedName>
        <fullName evidence="1">Uncharacterized protein</fullName>
    </submittedName>
</protein>
<reference evidence="1 2" key="1">
    <citation type="journal article" date="2019" name="Nat. Ecol. Evol.">
        <title>Megaphylogeny resolves global patterns of mushroom evolution.</title>
        <authorList>
            <person name="Varga T."/>
            <person name="Krizsan K."/>
            <person name="Foldi C."/>
            <person name="Dima B."/>
            <person name="Sanchez-Garcia M."/>
            <person name="Sanchez-Ramirez S."/>
            <person name="Szollosi G.J."/>
            <person name="Szarkandi J.G."/>
            <person name="Papp V."/>
            <person name="Albert L."/>
            <person name="Andreopoulos W."/>
            <person name="Angelini C."/>
            <person name="Antonin V."/>
            <person name="Barry K.W."/>
            <person name="Bougher N.L."/>
            <person name="Buchanan P."/>
            <person name="Buyck B."/>
            <person name="Bense V."/>
            <person name="Catcheside P."/>
            <person name="Chovatia M."/>
            <person name="Cooper J."/>
            <person name="Damon W."/>
            <person name="Desjardin D."/>
            <person name="Finy P."/>
            <person name="Geml J."/>
            <person name="Haridas S."/>
            <person name="Hughes K."/>
            <person name="Justo A."/>
            <person name="Karasinski D."/>
            <person name="Kautmanova I."/>
            <person name="Kiss B."/>
            <person name="Kocsube S."/>
            <person name="Kotiranta H."/>
            <person name="LaButti K.M."/>
            <person name="Lechner B.E."/>
            <person name="Liimatainen K."/>
            <person name="Lipzen A."/>
            <person name="Lukacs Z."/>
            <person name="Mihaltcheva S."/>
            <person name="Morgado L.N."/>
            <person name="Niskanen T."/>
            <person name="Noordeloos M.E."/>
            <person name="Ohm R.A."/>
            <person name="Ortiz-Santana B."/>
            <person name="Ovrebo C."/>
            <person name="Racz N."/>
            <person name="Riley R."/>
            <person name="Savchenko A."/>
            <person name="Shiryaev A."/>
            <person name="Soop K."/>
            <person name="Spirin V."/>
            <person name="Szebenyi C."/>
            <person name="Tomsovsky M."/>
            <person name="Tulloss R.E."/>
            <person name="Uehling J."/>
            <person name="Grigoriev I.V."/>
            <person name="Vagvolgyi C."/>
            <person name="Papp T."/>
            <person name="Martin F.M."/>
            <person name="Miettinen O."/>
            <person name="Hibbett D.S."/>
            <person name="Nagy L.G."/>
        </authorList>
    </citation>
    <scope>NUCLEOTIDE SEQUENCE [LARGE SCALE GENOMIC DNA]</scope>
    <source>
        <strain evidence="1 2">CBS 309.79</strain>
    </source>
</reference>
<proteinExistence type="predicted"/>
<name>A0A5C3PZ03_9AGAR</name>
<evidence type="ECO:0000313" key="1">
    <source>
        <dbReference type="EMBL" id="TFK95085.1"/>
    </source>
</evidence>
<evidence type="ECO:0000313" key="2">
    <source>
        <dbReference type="Proteomes" id="UP000305067"/>
    </source>
</evidence>
<dbReference type="EMBL" id="ML178968">
    <property type="protein sequence ID" value="TFK95085.1"/>
    <property type="molecule type" value="Genomic_DNA"/>
</dbReference>
<keyword evidence="2" id="KW-1185">Reference proteome</keyword>
<dbReference type="AlphaFoldDB" id="A0A5C3PZ03"/>
<organism evidence="1 2">
    <name type="scientific">Pterulicium gracile</name>
    <dbReference type="NCBI Taxonomy" id="1884261"/>
    <lineage>
        <taxon>Eukaryota</taxon>
        <taxon>Fungi</taxon>
        <taxon>Dikarya</taxon>
        <taxon>Basidiomycota</taxon>
        <taxon>Agaricomycotina</taxon>
        <taxon>Agaricomycetes</taxon>
        <taxon>Agaricomycetidae</taxon>
        <taxon>Agaricales</taxon>
        <taxon>Pleurotineae</taxon>
        <taxon>Pterulaceae</taxon>
        <taxon>Pterulicium</taxon>
    </lineage>
</organism>